<evidence type="ECO:0000313" key="13">
    <source>
        <dbReference type="EMBL" id="SEI37834.1"/>
    </source>
</evidence>
<dbReference type="SMART" id="SM00487">
    <property type="entry name" value="DEXDc"/>
    <property type="match status" value="1"/>
</dbReference>
<dbReference type="AlphaFoldDB" id="A0A1H6QAI9"/>
<dbReference type="GO" id="GO:0033677">
    <property type="term" value="F:DNA/RNA helicase activity"/>
    <property type="evidence" value="ECO:0007669"/>
    <property type="project" value="TreeGrafter"/>
</dbReference>
<dbReference type="HAMAP" id="MF_02205">
    <property type="entry name" value="DinG_proteobact"/>
    <property type="match status" value="1"/>
</dbReference>
<evidence type="ECO:0000256" key="6">
    <source>
        <dbReference type="ARBA" id="ARBA00022840"/>
    </source>
</evidence>
<dbReference type="InterPro" id="IPR014013">
    <property type="entry name" value="Helic_SF1/SF2_ATP-bd_DinG/Rad3"/>
</dbReference>
<dbReference type="STRING" id="64971.SAMN05421831_10198"/>
<dbReference type="EC" id="5.6.2.3" evidence="11"/>
<dbReference type="GO" id="GO:0051539">
    <property type="term" value="F:4 iron, 4 sulfur cluster binding"/>
    <property type="evidence" value="ECO:0007669"/>
    <property type="project" value="UniProtKB-UniRule"/>
</dbReference>
<dbReference type="NCBIfam" id="NF008729">
    <property type="entry name" value="PRK11747.1"/>
    <property type="match status" value="1"/>
</dbReference>
<dbReference type="InterPro" id="IPR027417">
    <property type="entry name" value="P-loop_NTPase"/>
</dbReference>
<dbReference type="InterPro" id="IPR006555">
    <property type="entry name" value="ATP-dep_Helicase_C"/>
</dbReference>
<dbReference type="PANTHER" id="PTHR11472:SF59">
    <property type="entry name" value="ATP-DEPENDENT DNA HELICASE DING"/>
    <property type="match status" value="1"/>
</dbReference>
<comment type="catalytic activity">
    <reaction evidence="11">
        <text>ATP + H2O = ADP + phosphate + H(+)</text>
        <dbReference type="Rhea" id="RHEA:13065"/>
        <dbReference type="ChEBI" id="CHEBI:15377"/>
        <dbReference type="ChEBI" id="CHEBI:15378"/>
        <dbReference type="ChEBI" id="CHEBI:30616"/>
        <dbReference type="ChEBI" id="CHEBI:43474"/>
        <dbReference type="ChEBI" id="CHEBI:456216"/>
        <dbReference type="EC" id="5.6.2.3"/>
    </reaction>
</comment>
<feature type="domain" description="Helicase ATP-binding" evidence="12">
    <location>
        <begin position="15"/>
        <end position="313"/>
    </location>
</feature>
<evidence type="ECO:0000256" key="7">
    <source>
        <dbReference type="ARBA" id="ARBA00023004"/>
    </source>
</evidence>
<comment type="function">
    <text evidence="11">DNA-dependent ATPase and 5'-3' DNA helicase. Unwinds D-loops, R-loops, forked DNA and G-quadruplex DNA.</text>
</comment>
<keyword evidence="10 11" id="KW-0413">Isomerase</keyword>
<evidence type="ECO:0000256" key="9">
    <source>
        <dbReference type="ARBA" id="ARBA00023125"/>
    </source>
</evidence>
<gene>
    <name evidence="11" type="primary">dinG</name>
    <name evidence="13" type="ORF">SAMN05421831_10198</name>
</gene>
<dbReference type="InterPro" id="IPR045028">
    <property type="entry name" value="DinG/Rad3-like"/>
</dbReference>
<feature type="binding site" evidence="11">
    <location>
        <position position="208"/>
    </location>
    <ligand>
        <name>[4Fe-4S] cluster</name>
        <dbReference type="ChEBI" id="CHEBI:49883"/>
    </ligand>
</feature>
<dbReference type="Pfam" id="PF00270">
    <property type="entry name" value="DEAD"/>
    <property type="match status" value="1"/>
</dbReference>
<dbReference type="InterPro" id="IPR010614">
    <property type="entry name" value="RAD3-like_helicase_DEAD"/>
</dbReference>
<keyword evidence="5 11" id="KW-0347">Helicase</keyword>
<dbReference type="GO" id="GO:0043139">
    <property type="term" value="F:5'-3' DNA helicase activity"/>
    <property type="evidence" value="ECO:0007669"/>
    <property type="project" value="UniProtKB-UniRule"/>
</dbReference>
<dbReference type="Pfam" id="PF13307">
    <property type="entry name" value="Helicase_C_2"/>
    <property type="match status" value="1"/>
</dbReference>
<reference evidence="14" key="1">
    <citation type="submission" date="2016-10" db="EMBL/GenBank/DDBJ databases">
        <authorList>
            <person name="Varghese N."/>
            <person name="Submissions S."/>
        </authorList>
    </citation>
    <scope>NUCLEOTIDE SEQUENCE [LARGE SCALE GENOMIC DNA]</scope>
    <source>
        <strain evidence="14">DSM 7165</strain>
    </source>
</reference>
<organism evidence="13 14">
    <name type="scientific">Allopseudospirillum japonicum</name>
    <dbReference type="NCBI Taxonomy" id="64971"/>
    <lineage>
        <taxon>Bacteria</taxon>
        <taxon>Pseudomonadati</taxon>
        <taxon>Pseudomonadota</taxon>
        <taxon>Gammaproteobacteria</taxon>
        <taxon>Oceanospirillales</taxon>
        <taxon>Oceanospirillaceae</taxon>
        <taxon>Allopseudospirillum</taxon>
    </lineage>
</organism>
<evidence type="ECO:0000256" key="11">
    <source>
        <dbReference type="HAMAP-Rule" id="MF_02205"/>
    </source>
</evidence>
<keyword evidence="4 11" id="KW-0378">Hydrolase</keyword>
<keyword evidence="2 11" id="KW-0479">Metal-binding</keyword>
<dbReference type="RefSeq" id="WP_093307767.1">
    <property type="nucleotide sequence ID" value="NZ_FNYH01000001.1"/>
</dbReference>
<keyword evidence="8 11" id="KW-0411">Iron-sulfur</keyword>
<dbReference type="Proteomes" id="UP000242999">
    <property type="component" value="Unassembled WGS sequence"/>
</dbReference>
<keyword evidence="6 11" id="KW-0067">ATP-binding</keyword>
<dbReference type="GO" id="GO:0006281">
    <property type="term" value="P:DNA repair"/>
    <property type="evidence" value="ECO:0007669"/>
    <property type="project" value="TreeGrafter"/>
</dbReference>
<name>A0A1H6QAI9_9GAMM</name>
<dbReference type="InterPro" id="IPR011545">
    <property type="entry name" value="DEAD/DEAH_box_helicase_dom"/>
</dbReference>
<protein>
    <recommendedName>
        <fullName evidence="11">ATP-dependent DNA helicase DinG</fullName>
        <ecNumber evidence="11">5.6.2.3</ecNumber>
    </recommendedName>
    <alternativeName>
        <fullName evidence="11">DNA 5'-3' helicase DinG</fullName>
    </alternativeName>
</protein>
<dbReference type="SMART" id="SM00491">
    <property type="entry name" value="HELICc2"/>
    <property type="match status" value="1"/>
</dbReference>
<accession>A0A1H6QAI9</accession>
<dbReference type="GO" id="GO:0003677">
    <property type="term" value="F:DNA binding"/>
    <property type="evidence" value="ECO:0007669"/>
    <property type="project" value="UniProtKB-UniRule"/>
</dbReference>
<evidence type="ECO:0000256" key="5">
    <source>
        <dbReference type="ARBA" id="ARBA00022806"/>
    </source>
</evidence>
<dbReference type="PANTHER" id="PTHR11472">
    <property type="entry name" value="DNA REPAIR DEAD HELICASE RAD3/XP-D SUBFAMILY MEMBER"/>
    <property type="match status" value="1"/>
</dbReference>
<keyword evidence="1 11" id="KW-0004">4Fe-4S</keyword>
<evidence type="ECO:0000256" key="4">
    <source>
        <dbReference type="ARBA" id="ARBA00022801"/>
    </source>
</evidence>
<comment type="cofactor">
    <cofactor evidence="11">
        <name>[4Fe-4S] cluster</name>
        <dbReference type="ChEBI" id="CHEBI:49883"/>
    </cofactor>
    <text evidence="11">Binds 1 [4Fe-4S] cluster.</text>
</comment>
<dbReference type="Gene3D" id="3.40.50.300">
    <property type="entry name" value="P-loop containing nucleotide triphosphate hydrolases"/>
    <property type="match status" value="2"/>
</dbReference>
<feature type="binding site" evidence="11">
    <location>
        <position position="202"/>
    </location>
    <ligand>
        <name>[4Fe-4S] cluster</name>
        <dbReference type="ChEBI" id="CHEBI:49883"/>
    </ligand>
</feature>
<dbReference type="EMBL" id="FNYH01000001">
    <property type="protein sequence ID" value="SEI37834.1"/>
    <property type="molecule type" value="Genomic_DNA"/>
</dbReference>
<dbReference type="PROSITE" id="PS51193">
    <property type="entry name" value="HELICASE_ATP_BIND_2"/>
    <property type="match status" value="1"/>
</dbReference>
<evidence type="ECO:0000256" key="1">
    <source>
        <dbReference type="ARBA" id="ARBA00022485"/>
    </source>
</evidence>
<proteinExistence type="inferred from homology"/>
<dbReference type="GO" id="GO:0005524">
    <property type="term" value="F:ATP binding"/>
    <property type="evidence" value="ECO:0007669"/>
    <property type="project" value="UniProtKB-UniRule"/>
</dbReference>
<dbReference type="SUPFAM" id="SSF52540">
    <property type="entry name" value="P-loop containing nucleoside triphosphate hydrolases"/>
    <property type="match status" value="1"/>
</dbReference>
<dbReference type="GO" id="GO:0009432">
    <property type="term" value="P:SOS response"/>
    <property type="evidence" value="ECO:0007669"/>
    <property type="project" value="TreeGrafter"/>
</dbReference>
<evidence type="ECO:0000256" key="3">
    <source>
        <dbReference type="ARBA" id="ARBA00022741"/>
    </source>
</evidence>
<dbReference type="InterPro" id="IPR014001">
    <property type="entry name" value="Helicase_ATP-bd"/>
</dbReference>
<evidence type="ECO:0000259" key="12">
    <source>
        <dbReference type="PROSITE" id="PS51193"/>
    </source>
</evidence>
<sequence length="703" mass="80322">MLTHELKQNIQSHYRQYLQKKQLKPRFGQKQMIASIARTLGNIQVDQHGIRQNHQHISILEAGTGTGKTLAYLLAALPLAKVANKRLIISTATVSLQEQLLYKDLPDILKHTDLKFHFVLAKGRSRYLCPKHLKTYQDEHAQQDLLSKGVSTKNHLYLADQLMADFKEHRWNGEKDTWPEPLPFGFWNKITSNQHTCIKRHCAYIKECPFYQAREKIEEADLIIANHDLVLADLSLGGGVILPSPENSIYIFDEAHQLADKALAHFTYEFQANSFLEHLQGLQEIFNSTLKSIKDLDIDFSALTTGAQKIHAEITEHVLPLLAENCHIPKEEAYTYRFADSQVPEQLSVYSLNLAHQLDHLLSQLNKIKEKIQEIINHEGEASQQLLNLSAQVNIKIETFTQAAALWRMYAHSQSDLNLPQAYWLQTLSHHQGWDTHLFTSPIRADQHLKINLWQRCYAAILTSATLTALDPHTKTLSFRRLQEACGLEIDYFYQSLPSPFNYADSGVLKIPSFAVDPSQDIEKHTQAITHYIQEVYQKACAEGVLVLFSSRKQMQQVEKNLAVEIDTLWIQDSLSRQVLLEKHRSCIDQNKTSIIFGLASFAEGIDLPGKYLTHVIITRLPFSVPDHPIEATLAEWLQAQGKNPFQYVNLPEASIRLVQACGRLIRTEKDQGIVSILDRRLLSKTYGRALLEALPKFRREFS</sequence>
<evidence type="ECO:0000256" key="8">
    <source>
        <dbReference type="ARBA" id="ARBA00023014"/>
    </source>
</evidence>
<comment type="similarity">
    <text evidence="11">Belongs to the helicase family. DinG subfamily. Type 1 sub-subfamily.</text>
</comment>
<evidence type="ECO:0000313" key="14">
    <source>
        <dbReference type="Proteomes" id="UP000242999"/>
    </source>
</evidence>
<feature type="binding site" evidence="11">
    <location>
        <position position="129"/>
    </location>
    <ligand>
        <name>[4Fe-4S] cluster</name>
        <dbReference type="ChEBI" id="CHEBI:49883"/>
    </ligand>
</feature>
<feature type="binding site" evidence="11">
    <location>
        <position position="197"/>
    </location>
    <ligand>
        <name>[4Fe-4S] cluster</name>
        <dbReference type="ChEBI" id="CHEBI:49883"/>
    </ligand>
</feature>
<dbReference type="GO" id="GO:0016887">
    <property type="term" value="F:ATP hydrolysis activity"/>
    <property type="evidence" value="ECO:0007669"/>
    <property type="project" value="RHEA"/>
</dbReference>
<keyword evidence="3 11" id="KW-0547">Nucleotide-binding</keyword>
<dbReference type="Pfam" id="PF06733">
    <property type="entry name" value="DEAD_2"/>
    <property type="match status" value="1"/>
</dbReference>
<keyword evidence="7 11" id="KW-0408">Iron</keyword>
<dbReference type="GO" id="GO:0046872">
    <property type="term" value="F:metal ion binding"/>
    <property type="evidence" value="ECO:0007669"/>
    <property type="project" value="UniProtKB-KW"/>
</dbReference>
<dbReference type="OrthoDB" id="9805194at2"/>
<keyword evidence="14" id="KW-1185">Reference proteome</keyword>
<evidence type="ECO:0000256" key="10">
    <source>
        <dbReference type="ARBA" id="ARBA00023235"/>
    </source>
</evidence>
<evidence type="ECO:0000256" key="2">
    <source>
        <dbReference type="ARBA" id="ARBA00022723"/>
    </source>
</evidence>
<keyword evidence="9 11" id="KW-0238">DNA-binding</keyword>
<dbReference type="InterPro" id="IPR039000">
    <property type="entry name" value="DinG_proteobact"/>
</dbReference>